<name>A0A2Z7BQQ7_9LAMI</name>
<sequence>MEELEALSADQNDEQAGKLVKVKLAQMAWQMPSNPLARRFEYNATRQTSFSIQIDLLVLSSQYSAHMSKISRGNRHFTVGGGRLRQSGPRPEMISLRSVCTRILMDFITNGFSSKIWPEQIPAREAAAEAACTGDGGVHRRRRRERLATSLHDPLGITDSAYKNQLFVVSVQYGPFNPYIPIRSTTIGKSRVAKDLIAMRTSWRSNSDIASVTSIGYPRMSASGESSTMIHRLLHASGSHPIPPPNDPLLCESQCELWHSLRTSPPPSRSYHLANFRFDISYLLPESFRYELIPNPYCSSYSISFDCRRFTPSFGARLVALSSSFQDLFLV</sequence>
<reference evidence="1 2" key="1">
    <citation type="journal article" date="2015" name="Proc. Natl. Acad. Sci. U.S.A.">
        <title>The resurrection genome of Boea hygrometrica: A blueprint for survival of dehydration.</title>
        <authorList>
            <person name="Xiao L."/>
            <person name="Yang G."/>
            <person name="Zhang L."/>
            <person name="Yang X."/>
            <person name="Zhao S."/>
            <person name="Ji Z."/>
            <person name="Zhou Q."/>
            <person name="Hu M."/>
            <person name="Wang Y."/>
            <person name="Chen M."/>
            <person name="Xu Y."/>
            <person name="Jin H."/>
            <person name="Xiao X."/>
            <person name="Hu G."/>
            <person name="Bao F."/>
            <person name="Hu Y."/>
            <person name="Wan P."/>
            <person name="Li L."/>
            <person name="Deng X."/>
            <person name="Kuang T."/>
            <person name="Xiang C."/>
            <person name="Zhu J.K."/>
            <person name="Oliver M.J."/>
            <person name="He Y."/>
        </authorList>
    </citation>
    <scope>NUCLEOTIDE SEQUENCE [LARGE SCALE GENOMIC DNA]</scope>
    <source>
        <strain evidence="2">cv. XS01</strain>
    </source>
</reference>
<evidence type="ECO:0000313" key="2">
    <source>
        <dbReference type="Proteomes" id="UP000250235"/>
    </source>
</evidence>
<organism evidence="1 2">
    <name type="scientific">Dorcoceras hygrometricum</name>
    <dbReference type="NCBI Taxonomy" id="472368"/>
    <lineage>
        <taxon>Eukaryota</taxon>
        <taxon>Viridiplantae</taxon>
        <taxon>Streptophyta</taxon>
        <taxon>Embryophyta</taxon>
        <taxon>Tracheophyta</taxon>
        <taxon>Spermatophyta</taxon>
        <taxon>Magnoliopsida</taxon>
        <taxon>eudicotyledons</taxon>
        <taxon>Gunneridae</taxon>
        <taxon>Pentapetalae</taxon>
        <taxon>asterids</taxon>
        <taxon>lamiids</taxon>
        <taxon>Lamiales</taxon>
        <taxon>Gesneriaceae</taxon>
        <taxon>Didymocarpoideae</taxon>
        <taxon>Trichosporeae</taxon>
        <taxon>Loxocarpinae</taxon>
        <taxon>Dorcoceras</taxon>
    </lineage>
</organism>
<proteinExistence type="predicted"/>
<accession>A0A2Z7BQQ7</accession>
<gene>
    <name evidence="1" type="ORF">F511_16626</name>
</gene>
<dbReference type="EMBL" id="KV003184">
    <property type="protein sequence ID" value="KZV36931.1"/>
    <property type="molecule type" value="Genomic_DNA"/>
</dbReference>
<dbReference type="Proteomes" id="UP000250235">
    <property type="component" value="Unassembled WGS sequence"/>
</dbReference>
<dbReference type="AlphaFoldDB" id="A0A2Z7BQQ7"/>
<keyword evidence="2" id="KW-1185">Reference proteome</keyword>
<evidence type="ECO:0000313" key="1">
    <source>
        <dbReference type="EMBL" id="KZV36931.1"/>
    </source>
</evidence>
<protein>
    <submittedName>
        <fullName evidence="1">Uncharacterized protein</fullName>
    </submittedName>
</protein>